<evidence type="ECO:0000256" key="5">
    <source>
        <dbReference type="ARBA" id="ARBA00023204"/>
    </source>
</evidence>
<dbReference type="Gene3D" id="1.20.1440.120">
    <property type="entry name" value="Recombination protein O, C-terminal domain"/>
    <property type="match status" value="1"/>
</dbReference>
<keyword evidence="3 7" id="KW-0227">DNA damage</keyword>
<keyword evidence="5 7" id="KW-0234">DNA repair</keyword>
<dbReference type="SUPFAM" id="SSF50249">
    <property type="entry name" value="Nucleic acid-binding proteins"/>
    <property type="match status" value="1"/>
</dbReference>
<dbReference type="NCBIfam" id="TIGR00613">
    <property type="entry name" value="reco"/>
    <property type="match status" value="1"/>
</dbReference>
<dbReference type="InterPro" id="IPR042242">
    <property type="entry name" value="RecO_C"/>
</dbReference>
<evidence type="ECO:0000313" key="9">
    <source>
        <dbReference type="EMBL" id="GAA0747296.1"/>
    </source>
</evidence>
<evidence type="ECO:0000256" key="1">
    <source>
        <dbReference type="ARBA" id="ARBA00007452"/>
    </source>
</evidence>
<dbReference type="Gene3D" id="2.40.50.140">
    <property type="entry name" value="Nucleic acid-binding proteins"/>
    <property type="match status" value="1"/>
</dbReference>
<evidence type="ECO:0000256" key="2">
    <source>
        <dbReference type="ARBA" id="ARBA00021310"/>
    </source>
</evidence>
<comment type="caution">
    <text evidence="9">The sequence shown here is derived from an EMBL/GenBank/DDBJ whole genome shotgun (WGS) entry which is preliminary data.</text>
</comment>
<reference evidence="9 10" key="1">
    <citation type="journal article" date="2019" name="Int. J. Syst. Evol. Microbiol.">
        <title>The Global Catalogue of Microorganisms (GCM) 10K type strain sequencing project: providing services to taxonomists for standard genome sequencing and annotation.</title>
        <authorList>
            <consortium name="The Broad Institute Genomics Platform"/>
            <consortium name="The Broad Institute Genome Sequencing Center for Infectious Disease"/>
            <person name="Wu L."/>
            <person name="Ma J."/>
        </authorList>
    </citation>
    <scope>NUCLEOTIDE SEQUENCE [LARGE SCALE GENOMIC DNA]</scope>
    <source>
        <strain evidence="9 10">JCM 1407</strain>
    </source>
</reference>
<proteinExistence type="inferred from homology"/>
<dbReference type="PANTHER" id="PTHR33991">
    <property type="entry name" value="DNA REPAIR PROTEIN RECO"/>
    <property type="match status" value="1"/>
</dbReference>
<keyword evidence="10" id="KW-1185">Reference proteome</keyword>
<dbReference type="HAMAP" id="MF_00201">
    <property type="entry name" value="RecO"/>
    <property type="match status" value="1"/>
</dbReference>
<organism evidence="9 10">
    <name type="scientific">Clostridium oceanicum</name>
    <dbReference type="NCBI Taxonomy" id="1543"/>
    <lineage>
        <taxon>Bacteria</taxon>
        <taxon>Bacillati</taxon>
        <taxon>Bacillota</taxon>
        <taxon>Clostridia</taxon>
        <taxon>Eubacteriales</taxon>
        <taxon>Clostridiaceae</taxon>
        <taxon>Clostridium</taxon>
    </lineage>
</organism>
<evidence type="ECO:0000256" key="4">
    <source>
        <dbReference type="ARBA" id="ARBA00023172"/>
    </source>
</evidence>
<keyword evidence="4 7" id="KW-0233">DNA recombination</keyword>
<dbReference type="InterPro" id="IPR003717">
    <property type="entry name" value="RecO"/>
</dbReference>
<evidence type="ECO:0000259" key="8">
    <source>
        <dbReference type="Pfam" id="PF11967"/>
    </source>
</evidence>
<dbReference type="InterPro" id="IPR012340">
    <property type="entry name" value="NA-bd_OB-fold"/>
</dbReference>
<comment type="similarity">
    <text evidence="1 7">Belongs to the RecO family.</text>
</comment>
<dbReference type="Proteomes" id="UP001501510">
    <property type="component" value="Unassembled WGS sequence"/>
</dbReference>
<evidence type="ECO:0000313" key="10">
    <source>
        <dbReference type="Proteomes" id="UP001501510"/>
    </source>
</evidence>
<evidence type="ECO:0000256" key="7">
    <source>
        <dbReference type="HAMAP-Rule" id="MF_00201"/>
    </source>
</evidence>
<sequence>MWLYTEKLGKITCIAKGAKKNRSKYFSNTMQFCYGNYVIYKGRNLFNISEAEIIDSFQDFLKDLDTLTYCSYLCELIDICVQEKESNRYLFKELMVSFYLIKTNAIDIEVLTRAFEVKLLRATGYELNLDRCSFCGKKINKSNYINFQYLSGICDECEKINGVYINLETYNVLKYLLKMPLEKLHRLSISKNTKKELFKILSMIISQNYMKKPKSLQMLNFMKED</sequence>
<comment type="function">
    <text evidence="7">Involved in DNA repair and RecF pathway recombination.</text>
</comment>
<dbReference type="InterPro" id="IPR022572">
    <property type="entry name" value="DNA_rep/recomb_RecO_N"/>
</dbReference>
<dbReference type="SUPFAM" id="SSF57863">
    <property type="entry name" value="ArfGap/RecO-like zinc finger"/>
    <property type="match status" value="1"/>
</dbReference>
<evidence type="ECO:0000256" key="6">
    <source>
        <dbReference type="ARBA" id="ARBA00033409"/>
    </source>
</evidence>
<dbReference type="PANTHER" id="PTHR33991:SF1">
    <property type="entry name" value="DNA REPAIR PROTEIN RECO"/>
    <property type="match status" value="1"/>
</dbReference>
<evidence type="ECO:0000256" key="3">
    <source>
        <dbReference type="ARBA" id="ARBA00022763"/>
    </source>
</evidence>
<feature type="domain" description="DNA replication/recombination mediator RecO N-terminal" evidence="8">
    <location>
        <begin position="2"/>
        <end position="57"/>
    </location>
</feature>
<dbReference type="EMBL" id="BAAACG010000019">
    <property type="protein sequence ID" value="GAA0747296.1"/>
    <property type="molecule type" value="Genomic_DNA"/>
</dbReference>
<name>A0ABN1JV45_9CLOT</name>
<accession>A0ABN1JV45</accession>
<dbReference type="Pfam" id="PF02565">
    <property type="entry name" value="RecO_C"/>
    <property type="match status" value="1"/>
</dbReference>
<protein>
    <recommendedName>
        <fullName evidence="2 7">DNA repair protein RecO</fullName>
    </recommendedName>
    <alternativeName>
        <fullName evidence="6 7">Recombination protein O</fullName>
    </alternativeName>
</protein>
<dbReference type="Pfam" id="PF11967">
    <property type="entry name" value="RecO_N"/>
    <property type="match status" value="1"/>
</dbReference>
<dbReference type="InterPro" id="IPR037278">
    <property type="entry name" value="ARFGAP/RecO"/>
</dbReference>
<gene>
    <name evidence="7 9" type="primary">recO</name>
    <name evidence="9" type="ORF">GCM10008906_36240</name>
</gene>